<feature type="active site" evidence="5">
    <location>
        <position position="30"/>
    </location>
</feature>
<dbReference type="Proteomes" id="UP001530315">
    <property type="component" value="Unassembled WGS sequence"/>
</dbReference>
<sequence>MREDDFVHWFHPRPASCWMRMSSETQLSLELGGNAAFIVFEDADIYLAVDGAMALKFRNAGQTCACADRFVVHKSVEEEFVVKLANKVSQLNVGHGMKDGVMMGTVISASQVKILKEREREKVDAAMVGGGHVVVALLASRPKSDYPDEH</sequence>
<dbReference type="InterPro" id="IPR016161">
    <property type="entry name" value="Ald_DH/histidinol_DH"/>
</dbReference>
<dbReference type="InterPro" id="IPR029510">
    <property type="entry name" value="Ald_DH_CS_GLU"/>
</dbReference>
<dbReference type="AlphaFoldDB" id="A0ABD3MYD8"/>
<evidence type="ECO:0000256" key="4">
    <source>
        <dbReference type="ARBA" id="ARBA00030806"/>
    </source>
</evidence>
<dbReference type="PANTHER" id="PTHR43353:SF5">
    <property type="entry name" value="SUCCINATE-SEMIALDEHYDE DEHYDROGENASE, MITOCHONDRIAL"/>
    <property type="match status" value="1"/>
</dbReference>
<dbReference type="InterPro" id="IPR016160">
    <property type="entry name" value="Ald_DH_CS_CYS"/>
</dbReference>
<evidence type="ECO:0000256" key="3">
    <source>
        <dbReference type="ARBA" id="ARBA00023002"/>
    </source>
</evidence>
<keyword evidence="3 6" id="KW-0560">Oxidoreductase</keyword>
<organism evidence="8 9">
    <name type="scientific">Stephanodiscus triporus</name>
    <dbReference type="NCBI Taxonomy" id="2934178"/>
    <lineage>
        <taxon>Eukaryota</taxon>
        <taxon>Sar</taxon>
        <taxon>Stramenopiles</taxon>
        <taxon>Ochrophyta</taxon>
        <taxon>Bacillariophyta</taxon>
        <taxon>Coscinodiscophyceae</taxon>
        <taxon>Thalassiosirophycidae</taxon>
        <taxon>Stephanodiscales</taxon>
        <taxon>Stephanodiscaceae</taxon>
        <taxon>Stephanodiscus</taxon>
    </lineage>
</organism>
<evidence type="ECO:0000256" key="6">
    <source>
        <dbReference type="RuleBase" id="RU003345"/>
    </source>
</evidence>
<dbReference type="PROSITE" id="PS00070">
    <property type="entry name" value="ALDEHYDE_DEHYDR_CYS"/>
    <property type="match status" value="1"/>
</dbReference>
<evidence type="ECO:0000313" key="9">
    <source>
        <dbReference type="Proteomes" id="UP001530315"/>
    </source>
</evidence>
<dbReference type="EMBL" id="JALLAZ020001669">
    <property type="protein sequence ID" value="KAL3768916.1"/>
    <property type="molecule type" value="Genomic_DNA"/>
</dbReference>
<accession>A0ABD3MYD8</accession>
<keyword evidence="9" id="KW-1185">Reference proteome</keyword>
<comment type="similarity">
    <text evidence="6">Belongs to the aldehyde dehydrogenase family.</text>
</comment>
<dbReference type="PROSITE" id="PS00687">
    <property type="entry name" value="ALDEHYDE_DEHYDR_GLU"/>
    <property type="match status" value="1"/>
</dbReference>
<dbReference type="InterPro" id="IPR016163">
    <property type="entry name" value="Ald_DH_C"/>
</dbReference>
<dbReference type="SUPFAM" id="SSF53720">
    <property type="entry name" value="ALDH-like"/>
    <property type="match status" value="1"/>
</dbReference>
<proteinExistence type="inferred from homology"/>
<name>A0ABD3MYD8_9STRA</name>
<dbReference type="Pfam" id="PF00171">
    <property type="entry name" value="Aldedh"/>
    <property type="match status" value="1"/>
</dbReference>
<evidence type="ECO:0000256" key="1">
    <source>
        <dbReference type="ARBA" id="ARBA00013051"/>
    </source>
</evidence>
<dbReference type="GO" id="GO:0004777">
    <property type="term" value="F:succinate-semialdehyde dehydrogenase (NAD+) activity"/>
    <property type="evidence" value="ECO:0007669"/>
    <property type="project" value="UniProtKB-EC"/>
</dbReference>
<dbReference type="InterPro" id="IPR015590">
    <property type="entry name" value="Aldehyde_DH_dom"/>
</dbReference>
<comment type="caution">
    <text evidence="8">The sequence shown here is derived from an EMBL/GenBank/DDBJ whole genome shotgun (WGS) entry which is preliminary data.</text>
</comment>
<dbReference type="Gene3D" id="3.40.309.10">
    <property type="entry name" value="Aldehyde Dehydrogenase, Chain A, domain 2"/>
    <property type="match status" value="1"/>
</dbReference>
<dbReference type="PANTHER" id="PTHR43353">
    <property type="entry name" value="SUCCINATE-SEMIALDEHYDE DEHYDROGENASE, MITOCHONDRIAL"/>
    <property type="match status" value="1"/>
</dbReference>
<evidence type="ECO:0000259" key="7">
    <source>
        <dbReference type="Pfam" id="PF00171"/>
    </source>
</evidence>
<feature type="domain" description="Aldehyde dehydrogenase" evidence="7">
    <location>
        <begin position="25"/>
        <end position="131"/>
    </location>
</feature>
<evidence type="ECO:0000313" key="8">
    <source>
        <dbReference type="EMBL" id="KAL3768916.1"/>
    </source>
</evidence>
<evidence type="ECO:0000256" key="5">
    <source>
        <dbReference type="PROSITE-ProRule" id="PRU10007"/>
    </source>
</evidence>
<gene>
    <name evidence="8" type="ORF">ACHAW5_008831</name>
</gene>
<reference evidence="8 9" key="1">
    <citation type="submission" date="2024-10" db="EMBL/GenBank/DDBJ databases">
        <title>Updated reference genomes for cyclostephanoid diatoms.</title>
        <authorList>
            <person name="Roberts W.R."/>
            <person name="Alverson A.J."/>
        </authorList>
    </citation>
    <scope>NUCLEOTIDE SEQUENCE [LARGE SCALE GENOMIC DNA]</scope>
    <source>
        <strain evidence="8 9">AJA276-08</strain>
    </source>
</reference>
<dbReference type="InterPro" id="IPR050740">
    <property type="entry name" value="Aldehyde_DH_Superfamily"/>
</dbReference>
<dbReference type="EC" id="1.2.1.24" evidence="1"/>
<protein>
    <recommendedName>
        <fullName evidence="2">Succinate-semialdehyde dehydrogenase, mitochondrial</fullName>
        <ecNumber evidence="1">1.2.1.24</ecNumber>
    </recommendedName>
    <alternativeName>
        <fullName evidence="4">NAD(+)-dependent succinic semialdehyde dehydrogenase</fullName>
    </alternativeName>
</protein>
<evidence type="ECO:0000256" key="2">
    <source>
        <dbReference type="ARBA" id="ARBA00019842"/>
    </source>
</evidence>